<protein>
    <recommendedName>
        <fullName evidence="3">Arginine transporter</fullName>
    </recommendedName>
</protein>
<organism evidence="1 2">
    <name type="scientific">Roseovarius albus</name>
    <dbReference type="NCBI Taxonomy" id="1247867"/>
    <lineage>
        <taxon>Bacteria</taxon>
        <taxon>Pseudomonadati</taxon>
        <taxon>Pseudomonadota</taxon>
        <taxon>Alphaproteobacteria</taxon>
        <taxon>Rhodobacterales</taxon>
        <taxon>Roseobacteraceae</taxon>
        <taxon>Roseovarius</taxon>
    </lineage>
</organism>
<sequence length="119" mass="13148">MKNRLLLCIAVVLTACGGGRDQSRPTSYASSVSRAAPLVNGPINKACLASDRKARSRQLCGCIQAVANQTLTVTEQKRAIQFYRDPHLAQEVRQSDRASDERFWKTYVAYGERAKAICT</sequence>
<dbReference type="AlphaFoldDB" id="A0A1X6ZW82"/>
<reference evidence="1 2" key="1">
    <citation type="submission" date="2017-03" db="EMBL/GenBank/DDBJ databases">
        <authorList>
            <person name="Afonso C.L."/>
            <person name="Miller P.J."/>
            <person name="Scott M.A."/>
            <person name="Spackman E."/>
            <person name="Goraichik I."/>
            <person name="Dimitrov K.M."/>
            <person name="Suarez D.L."/>
            <person name="Swayne D.E."/>
        </authorList>
    </citation>
    <scope>NUCLEOTIDE SEQUENCE [LARGE SCALE GENOMIC DNA]</scope>
    <source>
        <strain evidence="1 2">CECT 7450</strain>
    </source>
</reference>
<proteinExistence type="predicted"/>
<dbReference type="PROSITE" id="PS51257">
    <property type="entry name" value="PROKAR_LIPOPROTEIN"/>
    <property type="match status" value="1"/>
</dbReference>
<dbReference type="Proteomes" id="UP000193061">
    <property type="component" value="Unassembled WGS sequence"/>
</dbReference>
<evidence type="ECO:0000313" key="1">
    <source>
        <dbReference type="EMBL" id="SLN62867.1"/>
    </source>
</evidence>
<accession>A0A1X6ZW82</accession>
<evidence type="ECO:0008006" key="3">
    <source>
        <dbReference type="Google" id="ProtNLM"/>
    </source>
</evidence>
<keyword evidence="2" id="KW-1185">Reference proteome</keyword>
<gene>
    <name evidence="1" type="ORF">ROA7450_03275</name>
</gene>
<dbReference type="RefSeq" id="WP_234999564.1">
    <property type="nucleotide sequence ID" value="NZ_FWFX01000012.1"/>
</dbReference>
<evidence type="ECO:0000313" key="2">
    <source>
        <dbReference type="Proteomes" id="UP000193061"/>
    </source>
</evidence>
<name>A0A1X6ZW82_9RHOB</name>
<dbReference type="EMBL" id="FWFX01000012">
    <property type="protein sequence ID" value="SLN62867.1"/>
    <property type="molecule type" value="Genomic_DNA"/>
</dbReference>